<name>A0A372IL75_9BACT</name>
<dbReference type="PANTHER" id="PTHR34107:SF1">
    <property type="entry name" value="SLL0198 PROTEIN"/>
    <property type="match status" value="1"/>
</dbReference>
<dbReference type="CDD" id="cd06260">
    <property type="entry name" value="DUF820-like"/>
    <property type="match status" value="1"/>
</dbReference>
<keyword evidence="2" id="KW-0255">Endonuclease</keyword>
<dbReference type="InterPro" id="IPR012296">
    <property type="entry name" value="Nuclease_put_TT1808"/>
</dbReference>
<dbReference type="RefSeq" id="WP_117301284.1">
    <property type="nucleotide sequence ID" value="NZ_QVQT02000005.1"/>
</dbReference>
<dbReference type="Proteomes" id="UP000264702">
    <property type="component" value="Unassembled WGS sequence"/>
</dbReference>
<dbReference type="SUPFAM" id="SSF52980">
    <property type="entry name" value="Restriction endonuclease-like"/>
    <property type="match status" value="1"/>
</dbReference>
<evidence type="ECO:0000313" key="2">
    <source>
        <dbReference type="EMBL" id="RFU15676.1"/>
    </source>
</evidence>
<dbReference type="InterPro" id="IPR011335">
    <property type="entry name" value="Restrct_endonuc-II-like"/>
</dbReference>
<dbReference type="EMBL" id="QVQT01000005">
    <property type="protein sequence ID" value="RFU15676.1"/>
    <property type="molecule type" value="Genomic_DNA"/>
</dbReference>
<organism evidence="2 3">
    <name type="scientific">Paracidobacterium acidisoli</name>
    <dbReference type="NCBI Taxonomy" id="2303751"/>
    <lineage>
        <taxon>Bacteria</taxon>
        <taxon>Pseudomonadati</taxon>
        <taxon>Acidobacteriota</taxon>
        <taxon>Terriglobia</taxon>
        <taxon>Terriglobales</taxon>
        <taxon>Acidobacteriaceae</taxon>
        <taxon>Paracidobacterium</taxon>
    </lineage>
</organism>
<comment type="caution">
    <text evidence="2">The sequence shown here is derived from an EMBL/GenBank/DDBJ whole genome shotgun (WGS) entry which is preliminary data.</text>
</comment>
<dbReference type="Pfam" id="PF05685">
    <property type="entry name" value="Uma2"/>
    <property type="match status" value="1"/>
</dbReference>
<gene>
    <name evidence="2" type="ORF">D0Y96_14555</name>
</gene>
<protein>
    <submittedName>
        <fullName evidence="2">Uma2 family endonuclease</fullName>
    </submittedName>
</protein>
<evidence type="ECO:0000313" key="3">
    <source>
        <dbReference type="Proteomes" id="UP000264702"/>
    </source>
</evidence>
<proteinExistence type="predicted"/>
<dbReference type="InterPro" id="IPR008538">
    <property type="entry name" value="Uma2"/>
</dbReference>
<sequence>MATATPLPISVSEYLHTSYRPDCDYVDGIIEERNLGELDHAAMQGALMQWFSQHAREWGIHVYPEIRVQVSSTRFRIADICLVSRQAPREQIIQTPPVAVIEILSPEDRRPRYAQRLDDYRHMGVKHIWVIDPATRKGFDCSSRDWIETSHFVVSGSPVHLDLAALFAAIDEDHAR</sequence>
<reference evidence="2 3" key="1">
    <citation type="submission" date="2018-08" db="EMBL/GenBank/DDBJ databases">
        <title>Acidipila sp. 4G-K13, an acidobacterium isolated from forest soil.</title>
        <authorList>
            <person name="Gao Z.-H."/>
            <person name="Qiu L.-H."/>
        </authorList>
    </citation>
    <scope>NUCLEOTIDE SEQUENCE [LARGE SCALE GENOMIC DNA]</scope>
    <source>
        <strain evidence="2 3">4G-K13</strain>
    </source>
</reference>
<dbReference type="Gene3D" id="3.90.1570.10">
    <property type="entry name" value="tt1808, chain A"/>
    <property type="match status" value="1"/>
</dbReference>
<keyword evidence="2" id="KW-0540">Nuclease</keyword>
<evidence type="ECO:0000259" key="1">
    <source>
        <dbReference type="Pfam" id="PF05685"/>
    </source>
</evidence>
<dbReference type="PANTHER" id="PTHR34107">
    <property type="entry name" value="SLL0198 PROTEIN-RELATED"/>
    <property type="match status" value="1"/>
</dbReference>
<keyword evidence="3" id="KW-1185">Reference proteome</keyword>
<dbReference type="GO" id="GO:0004519">
    <property type="term" value="F:endonuclease activity"/>
    <property type="evidence" value="ECO:0007669"/>
    <property type="project" value="UniProtKB-KW"/>
</dbReference>
<keyword evidence="2" id="KW-0378">Hydrolase</keyword>
<accession>A0A372IL75</accession>
<feature type="domain" description="Putative restriction endonuclease" evidence="1">
    <location>
        <begin position="20"/>
        <end position="137"/>
    </location>
</feature>
<dbReference type="AlphaFoldDB" id="A0A372IL75"/>
<dbReference type="OrthoDB" id="119052at2"/>